<feature type="transmembrane region" description="Helical" evidence="6">
    <location>
        <begin position="344"/>
        <end position="364"/>
    </location>
</feature>
<feature type="compositionally biased region" description="Polar residues" evidence="5">
    <location>
        <begin position="84"/>
        <end position="103"/>
    </location>
</feature>
<proteinExistence type="predicted"/>
<dbReference type="Pfam" id="PF05653">
    <property type="entry name" value="Mg_trans_NIPA"/>
    <property type="match status" value="1"/>
</dbReference>
<feature type="compositionally biased region" description="Acidic residues" evidence="5">
    <location>
        <begin position="61"/>
        <end position="77"/>
    </location>
</feature>
<dbReference type="GO" id="GO:0016020">
    <property type="term" value="C:membrane"/>
    <property type="evidence" value="ECO:0007669"/>
    <property type="project" value="UniProtKB-SubCell"/>
</dbReference>
<dbReference type="EMBL" id="QEAO01000015">
    <property type="protein sequence ID" value="TPX34172.1"/>
    <property type="molecule type" value="Genomic_DNA"/>
</dbReference>
<feature type="transmembrane region" description="Helical" evidence="6">
    <location>
        <begin position="12"/>
        <end position="34"/>
    </location>
</feature>
<dbReference type="AlphaFoldDB" id="A0A507C3D4"/>
<feature type="transmembrane region" description="Helical" evidence="6">
    <location>
        <begin position="273"/>
        <end position="295"/>
    </location>
</feature>
<dbReference type="InterPro" id="IPR008521">
    <property type="entry name" value="Mg_trans_NIPA"/>
</dbReference>
<keyword evidence="4 6" id="KW-0472">Membrane</keyword>
<name>A0A507C3D4_9FUNG</name>
<dbReference type="GeneID" id="42004377"/>
<gene>
    <name evidence="7" type="ORF">SmJEL517_g03152</name>
</gene>
<evidence type="ECO:0000256" key="2">
    <source>
        <dbReference type="ARBA" id="ARBA00022692"/>
    </source>
</evidence>
<feature type="transmembrane region" description="Helical" evidence="6">
    <location>
        <begin position="233"/>
        <end position="253"/>
    </location>
</feature>
<dbReference type="SUPFAM" id="SSF103481">
    <property type="entry name" value="Multidrug resistance efflux transporter EmrE"/>
    <property type="match status" value="1"/>
</dbReference>
<feature type="transmembrane region" description="Helical" evidence="6">
    <location>
        <begin position="444"/>
        <end position="462"/>
    </location>
</feature>
<keyword evidence="8" id="KW-1185">Reference proteome</keyword>
<feature type="transmembrane region" description="Helical" evidence="6">
    <location>
        <begin position="384"/>
        <end position="402"/>
    </location>
</feature>
<feature type="region of interest" description="Disordered" evidence="5">
    <location>
        <begin position="52"/>
        <end position="103"/>
    </location>
</feature>
<keyword evidence="3 6" id="KW-1133">Transmembrane helix</keyword>
<comment type="caution">
    <text evidence="7">The sequence shown here is derived from an EMBL/GenBank/DDBJ whole genome shotgun (WGS) entry which is preliminary data.</text>
</comment>
<protein>
    <submittedName>
        <fullName evidence="7">Uncharacterized protein</fullName>
    </submittedName>
</protein>
<reference evidence="7 8" key="1">
    <citation type="journal article" date="2019" name="Sci. Rep.">
        <title>Comparative genomics of chytrid fungi reveal insights into the obligate biotrophic and pathogenic lifestyle of Synchytrium endobioticum.</title>
        <authorList>
            <person name="van de Vossenberg B.T.L.H."/>
            <person name="Warris S."/>
            <person name="Nguyen H.D.T."/>
            <person name="van Gent-Pelzer M.P.E."/>
            <person name="Joly D.L."/>
            <person name="van de Geest H.C."/>
            <person name="Bonants P.J.M."/>
            <person name="Smith D.S."/>
            <person name="Levesque C.A."/>
            <person name="van der Lee T.A.J."/>
        </authorList>
    </citation>
    <scope>NUCLEOTIDE SEQUENCE [LARGE SCALE GENOMIC DNA]</scope>
    <source>
        <strain evidence="7 8">JEL517</strain>
    </source>
</reference>
<keyword evidence="2 6" id="KW-0812">Transmembrane</keyword>
<dbReference type="PANTHER" id="PTHR12570">
    <property type="match status" value="1"/>
</dbReference>
<evidence type="ECO:0000256" key="3">
    <source>
        <dbReference type="ARBA" id="ARBA00022989"/>
    </source>
</evidence>
<dbReference type="OrthoDB" id="2504919at2759"/>
<comment type="subcellular location">
    <subcellularLocation>
        <location evidence="1">Membrane</location>
        <topology evidence="1">Multi-pass membrane protein</topology>
    </subcellularLocation>
</comment>
<dbReference type="Proteomes" id="UP000319731">
    <property type="component" value="Unassembled WGS sequence"/>
</dbReference>
<dbReference type="RefSeq" id="XP_031024969.1">
    <property type="nucleotide sequence ID" value="XM_031169080.1"/>
</dbReference>
<evidence type="ECO:0000256" key="1">
    <source>
        <dbReference type="ARBA" id="ARBA00004141"/>
    </source>
</evidence>
<evidence type="ECO:0000256" key="5">
    <source>
        <dbReference type="SAM" id="MobiDB-lite"/>
    </source>
</evidence>
<feature type="transmembrane region" description="Helical" evidence="6">
    <location>
        <begin position="208"/>
        <end position="226"/>
    </location>
</feature>
<dbReference type="InterPro" id="IPR037185">
    <property type="entry name" value="EmrE-like"/>
</dbReference>
<evidence type="ECO:0000313" key="8">
    <source>
        <dbReference type="Proteomes" id="UP000319731"/>
    </source>
</evidence>
<accession>A0A507C3D4</accession>
<feature type="transmembrane region" description="Helical" evidence="6">
    <location>
        <begin position="414"/>
        <end position="438"/>
    </location>
</feature>
<dbReference type="GO" id="GO:0015095">
    <property type="term" value="F:magnesium ion transmembrane transporter activity"/>
    <property type="evidence" value="ECO:0007669"/>
    <property type="project" value="InterPro"/>
</dbReference>
<evidence type="ECO:0000256" key="6">
    <source>
        <dbReference type="SAM" id="Phobius"/>
    </source>
</evidence>
<feature type="region of interest" description="Disordered" evidence="5">
    <location>
        <begin position="471"/>
        <end position="501"/>
    </location>
</feature>
<evidence type="ECO:0000256" key="4">
    <source>
        <dbReference type="ARBA" id="ARBA00023136"/>
    </source>
</evidence>
<feature type="transmembrane region" description="Helical" evidence="6">
    <location>
        <begin position="180"/>
        <end position="202"/>
    </location>
</feature>
<organism evidence="7 8">
    <name type="scientific">Synchytrium microbalum</name>
    <dbReference type="NCBI Taxonomy" id="1806994"/>
    <lineage>
        <taxon>Eukaryota</taxon>
        <taxon>Fungi</taxon>
        <taxon>Fungi incertae sedis</taxon>
        <taxon>Chytridiomycota</taxon>
        <taxon>Chytridiomycota incertae sedis</taxon>
        <taxon>Chytridiomycetes</taxon>
        <taxon>Synchytriales</taxon>
        <taxon>Synchytriaceae</taxon>
        <taxon>Synchytrium</taxon>
    </lineage>
</organism>
<dbReference type="PANTHER" id="PTHR12570:SF82">
    <property type="entry name" value="NIPA-LIKE PROTEIN 3"/>
    <property type="match status" value="1"/>
</dbReference>
<sequence>MSEGQSPDSNALNTLIGISISIFFSFTSALGTSLQSRGLAVLREANEEVVNIDDASSTEGEISESDNDLEASVDLPEDSAASLVDSTTPTLNSMERRPASTNDTPLLSNYMAMNVSGNDTSPTRRRNSLSILRGRADLPRIPLDTYTRNTAPVQPKQLVKGIRRQRRRENMWELYYEYEWYLGFGAYVFSQLFGSVFALAFISPMLLAPLGSVGLIANIVFSRWLLRTPITRWNIFGTILIVIGCAIVSAFGARNPSTRLSMDDLISLYTRPAFAIFMSLEVALALGVFIVVVYLERFRLPASSLSPLTPLTPPGETSPLLSRKNGRSSVTLRRFWKRVKISRVIGALYAAVGGTAASETLLIGKSGVDSIISSLIPAKAQPDGSSHVAFSLLLLLFFLYSLNRGLHYSLPLEVVPVFYTFFTALALANQSVFLGGAYNVAETLLVLLGMTIIIGGVWILGWSDAPSLPMSLSSPTTPRRSHESTRRSLFGRRPHESVEDNGDADRLMIEAELFLSQPAGINHEDNL</sequence>
<evidence type="ECO:0000313" key="7">
    <source>
        <dbReference type="EMBL" id="TPX34172.1"/>
    </source>
</evidence>